<organism evidence="2 3">
    <name type="scientific">Candidatus Muproteobacteria bacterium RBG_16_60_9</name>
    <dbReference type="NCBI Taxonomy" id="1817755"/>
    <lineage>
        <taxon>Bacteria</taxon>
        <taxon>Pseudomonadati</taxon>
        <taxon>Pseudomonadota</taxon>
        <taxon>Candidatus Muproteobacteria</taxon>
    </lineage>
</organism>
<evidence type="ECO:0000256" key="1">
    <source>
        <dbReference type="SAM" id="Coils"/>
    </source>
</evidence>
<accession>A0A1F6VB95</accession>
<proteinExistence type="predicted"/>
<name>A0A1F6VB95_9PROT</name>
<sequence>MSVAQERAQALAQEIKKAVREIKSAEARVKRLGQELTRALDEVRAQASVEQTIVEYPTGRYECKRCRHGTLFTEPTRELPACDNCGAHEYVGHEPTITRIVAPPPKRFPAGMYECSYCGGRTALAEDLDELSPCDLCGMAKLKPLGL</sequence>
<dbReference type="EMBL" id="MFSP01000076">
    <property type="protein sequence ID" value="OGI66839.1"/>
    <property type="molecule type" value="Genomic_DNA"/>
</dbReference>
<comment type="caution">
    <text evidence="2">The sequence shown here is derived from an EMBL/GenBank/DDBJ whole genome shotgun (WGS) entry which is preliminary data.</text>
</comment>
<protein>
    <recommendedName>
        <fullName evidence="4">Rubredoxin-like domain-containing protein</fullName>
    </recommendedName>
</protein>
<reference evidence="2 3" key="1">
    <citation type="journal article" date="2016" name="Nat. Commun.">
        <title>Thousands of microbial genomes shed light on interconnected biogeochemical processes in an aquifer system.</title>
        <authorList>
            <person name="Anantharaman K."/>
            <person name="Brown C.T."/>
            <person name="Hug L.A."/>
            <person name="Sharon I."/>
            <person name="Castelle C.J."/>
            <person name="Probst A.J."/>
            <person name="Thomas B.C."/>
            <person name="Singh A."/>
            <person name="Wilkins M.J."/>
            <person name="Karaoz U."/>
            <person name="Brodie E.L."/>
            <person name="Williams K.H."/>
            <person name="Hubbard S.S."/>
            <person name="Banfield J.F."/>
        </authorList>
    </citation>
    <scope>NUCLEOTIDE SEQUENCE [LARGE SCALE GENOMIC DNA]</scope>
</reference>
<gene>
    <name evidence="2" type="ORF">A2W18_02555</name>
</gene>
<keyword evidence="1" id="KW-0175">Coiled coil</keyword>
<dbReference type="AlphaFoldDB" id="A0A1F6VB95"/>
<evidence type="ECO:0008006" key="4">
    <source>
        <dbReference type="Google" id="ProtNLM"/>
    </source>
</evidence>
<evidence type="ECO:0000313" key="2">
    <source>
        <dbReference type="EMBL" id="OGI66839.1"/>
    </source>
</evidence>
<evidence type="ECO:0000313" key="3">
    <source>
        <dbReference type="Proteomes" id="UP000179076"/>
    </source>
</evidence>
<feature type="coiled-coil region" evidence="1">
    <location>
        <begin position="1"/>
        <end position="42"/>
    </location>
</feature>
<dbReference type="Proteomes" id="UP000179076">
    <property type="component" value="Unassembled WGS sequence"/>
</dbReference>